<dbReference type="InterPro" id="IPR036938">
    <property type="entry name" value="PAP2/HPO_sf"/>
</dbReference>
<comment type="caution">
    <text evidence="3">The sequence shown here is derived from an EMBL/GenBank/DDBJ whole genome shotgun (WGS) entry which is preliminary data.</text>
</comment>
<sequence>MNIFVKKMKMKIKYFLVFILLTQIVTTTAQQVDSLSKVVKTQRYTFENGDVYEYQKPKLFDFITHIPKDVAGTFVDFGQKNHLIALGSATLATVAILPMDQRLTDQSRLFGEKLNMEKTAHYQNFGPLSNIPPNVTSGIYLIGNGTTPILLSMGFATYGWIAHDLRALNTAAGLFESLATSGVYSQTIKRITGRQSPSPALASGNPGGDWNPFPSFIAYTQNTPNYDAMPSGHLMTATSALYVIMENYPEKKWIRPLGFSMIGVLGFQMVQSEVHWVSDYPIALVMGYVIGKNIANSKIKKTLAKPQEVKKYSLKFNASRNFGYNLVGAKIIF</sequence>
<reference evidence="3 4" key="1">
    <citation type="submission" date="2017-09" db="EMBL/GenBank/DDBJ databases">
        <title>Whole genomes of Flavobacteriaceae.</title>
        <authorList>
            <person name="Stine C."/>
            <person name="Li C."/>
            <person name="Tadesse D."/>
        </authorList>
    </citation>
    <scope>NUCLEOTIDE SEQUENCE [LARGE SCALE GENOMIC DNA]</scope>
    <source>
        <strain evidence="3 4">ATCC 35036</strain>
    </source>
</reference>
<evidence type="ECO:0000313" key="4">
    <source>
        <dbReference type="Proteomes" id="UP000220828"/>
    </source>
</evidence>
<dbReference type="InterPro" id="IPR000326">
    <property type="entry name" value="PAP2/HPO"/>
</dbReference>
<evidence type="ECO:0000259" key="2">
    <source>
        <dbReference type="Pfam" id="PF01569"/>
    </source>
</evidence>
<accession>A0A2H3KD02</accession>
<dbReference type="EMBL" id="PCMW01000029">
    <property type="protein sequence ID" value="PDS25394.1"/>
    <property type="molecule type" value="Genomic_DNA"/>
</dbReference>
<gene>
    <name evidence="3" type="ORF">B0A77_05130</name>
</gene>
<keyword evidence="1" id="KW-0732">Signal</keyword>
<feature type="domain" description="Phosphatidic acid phosphatase type 2/haloperoxidase" evidence="2">
    <location>
        <begin position="173"/>
        <end position="292"/>
    </location>
</feature>
<name>A0A2H3KD02_9FLAO</name>
<dbReference type="Proteomes" id="UP000220828">
    <property type="component" value="Unassembled WGS sequence"/>
</dbReference>
<dbReference type="SUPFAM" id="SSF48317">
    <property type="entry name" value="Acid phosphatase/Vanadium-dependent haloperoxidase"/>
    <property type="match status" value="1"/>
</dbReference>
<dbReference type="AlphaFoldDB" id="A0A2H3KD02"/>
<dbReference type="OrthoDB" id="1429467at2"/>
<feature type="signal peptide" evidence="1">
    <location>
        <begin position="1"/>
        <end position="29"/>
    </location>
</feature>
<evidence type="ECO:0000313" key="3">
    <source>
        <dbReference type="EMBL" id="PDS25394.1"/>
    </source>
</evidence>
<organism evidence="3 4">
    <name type="scientific">Flavobacterium branchiophilum</name>
    <dbReference type="NCBI Taxonomy" id="55197"/>
    <lineage>
        <taxon>Bacteria</taxon>
        <taxon>Pseudomonadati</taxon>
        <taxon>Bacteroidota</taxon>
        <taxon>Flavobacteriia</taxon>
        <taxon>Flavobacteriales</taxon>
        <taxon>Flavobacteriaceae</taxon>
        <taxon>Flavobacterium</taxon>
    </lineage>
</organism>
<protein>
    <submittedName>
        <fullName evidence="3">PAP2 family protein</fullName>
    </submittedName>
</protein>
<feature type="chain" id="PRO_5013715984" evidence="1">
    <location>
        <begin position="30"/>
        <end position="333"/>
    </location>
</feature>
<evidence type="ECO:0000256" key="1">
    <source>
        <dbReference type="SAM" id="SignalP"/>
    </source>
</evidence>
<proteinExistence type="predicted"/>
<dbReference type="CDD" id="cd01610">
    <property type="entry name" value="PAP2_like"/>
    <property type="match status" value="1"/>
</dbReference>
<dbReference type="Pfam" id="PF01569">
    <property type="entry name" value="PAP2"/>
    <property type="match status" value="1"/>
</dbReference>
<dbReference type="Gene3D" id="1.20.144.10">
    <property type="entry name" value="Phosphatidic acid phosphatase type 2/haloperoxidase"/>
    <property type="match status" value="1"/>
</dbReference>